<dbReference type="HOGENOM" id="CLU_3419005_0_0_5"/>
<gene>
    <name evidence="1" type="ORF">SKA53_09079</name>
</gene>
<reference evidence="1 2" key="1">
    <citation type="submission" date="2006-01" db="EMBL/GenBank/DDBJ databases">
        <authorList>
            <person name="Hagstrom A."/>
            <person name="Ferriera S."/>
            <person name="Johnson J."/>
            <person name="Kravitz S."/>
            <person name="Halpern A."/>
            <person name="Remington K."/>
            <person name="Beeson K."/>
            <person name="Tran B."/>
            <person name="Rogers Y.-H."/>
            <person name="Friedman R."/>
            <person name="Venter J.C."/>
        </authorList>
    </citation>
    <scope>NUCLEOTIDE SEQUENCE [LARGE SCALE GENOMIC DNA]</scope>
    <source>
        <strain evidence="1 2">SKA53</strain>
    </source>
</reference>
<sequence>MLRDVRFTDPSVIFDTDRDRRSLTA</sequence>
<dbReference type="EMBL" id="AAMS01000001">
    <property type="protein sequence ID" value="EAQ07864.1"/>
    <property type="molecule type" value="Genomic_DNA"/>
</dbReference>
<proteinExistence type="predicted"/>
<name>A3V1V3_9RHOB</name>
<accession>A3V1V3</accession>
<evidence type="ECO:0000313" key="2">
    <source>
        <dbReference type="Proteomes" id="UP000004507"/>
    </source>
</evidence>
<dbReference type="Proteomes" id="UP000004507">
    <property type="component" value="Unassembled WGS sequence"/>
</dbReference>
<protein>
    <submittedName>
        <fullName evidence="1">Uncharacterized protein</fullName>
    </submittedName>
</protein>
<organism evidence="1 2">
    <name type="scientific">Yoonia vestfoldensis SKA53</name>
    <dbReference type="NCBI Taxonomy" id="314232"/>
    <lineage>
        <taxon>Bacteria</taxon>
        <taxon>Pseudomonadati</taxon>
        <taxon>Pseudomonadota</taxon>
        <taxon>Alphaproteobacteria</taxon>
        <taxon>Rhodobacterales</taxon>
        <taxon>Paracoccaceae</taxon>
        <taxon>Yoonia</taxon>
    </lineage>
</organism>
<dbReference type="AlphaFoldDB" id="A3V1V3"/>
<comment type="caution">
    <text evidence="1">The sequence shown here is derived from an EMBL/GenBank/DDBJ whole genome shotgun (WGS) entry which is preliminary data.</text>
</comment>
<keyword evidence="2" id="KW-1185">Reference proteome</keyword>
<dbReference type="STRING" id="314232.SKA53_09079"/>
<evidence type="ECO:0000313" key="1">
    <source>
        <dbReference type="EMBL" id="EAQ07864.1"/>
    </source>
</evidence>